<accession>A0A1F6NU62</accession>
<gene>
    <name evidence="2" type="ORF">A3J93_02895</name>
</gene>
<proteinExistence type="predicted"/>
<feature type="transmembrane region" description="Helical" evidence="1">
    <location>
        <begin position="126"/>
        <end position="147"/>
    </location>
</feature>
<feature type="transmembrane region" description="Helical" evidence="1">
    <location>
        <begin position="218"/>
        <end position="235"/>
    </location>
</feature>
<dbReference type="EMBL" id="MFQZ01000010">
    <property type="protein sequence ID" value="OGH87455.1"/>
    <property type="molecule type" value="Genomic_DNA"/>
</dbReference>
<comment type="caution">
    <text evidence="2">The sequence shown here is derived from an EMBL/GenBank/DDBJ whole genome shotgun (WGS) entry which is preliminary data.</text>
</comment>
<feature type="transmembrane region" description="Helical" evidence="1">
    <location>
        <begin position="23"/>
        <end position="45"/>
    </location>
</feature>
<keyword evidence="1" id="KW-1133">Transmembrane helix</keyword>
<keyword evidence="1" id="KW-0812">Transmembrane</keyword>
<dbReference type="AlphaFoldDB" id="A0A1F6NU62"/>
<keyword evidence="1" id="KW-0472">Membrane</keyword>
<dbReference type="STRING" id="1798704.A3J93_02895"/>
<organism evidence="2 3">
    <name type="scientific">Candidatus Magasanikbacteria bacterium RIFOXYC2_FULL_42_28</name>
    <dbReference type="NCBI Taxonomy" id="1798704"/>
    <lineage>
        <taxon>Bacteria</taxon>
        <taxon>Candidatus Magasanikiibacteriota</taxon>
    </lineage>
</organism>
<feature type="transmembrane region" description="Helical" evidence="1">
    <location>
        <begin position="60"/>
        <end position="81"/>
    </location>
</feature>
<reference evidence="2 3" key="1">
    <citation type="journal article" date="2016" name="Nat. Commun.">
        <title>Thousands of microbial genomes shed light on interconnected biogeochemical processes in an aquifer system.</title>
        <authorList>
            <person name="Anantharaman K."/>
            <person name="Brown C.T."/>
            <person name="Hug L.A."/>
            <person name="Sharon I."/>
            <person name="Castelle C.J."/>
            <person name="Probst A.J."/>
            <person name="Thomas B.C."/>
            <person name="Singh A."/>
            <person name="Wilkins M.J."/>
            <person name="Karaoz U."/>
            <person name="Brodie E.L."/>
            <person name="Williams K.H."/>
            <person name="Hubbard S.S."/>
            <person name="Banfield J.F."/>
        </authorList>
    </citation>
    <scope>NUCLEOTIDE SEQUENCE [LARGE SCALE GENOMIC DNA]</scope>
</reference>
<evidence type="ECO:0000256" key="1">
    <source>
        <dbReference type="SAM" id="Phobius"/>
    </source>
</evidence>
<protein>
    <recommendedName>
        <fullName evidence="4">Glycerophosphoryl diester phosphodiesterase membrane domain-containing protein</fullName>
    </recommendedName>
</protein>
<evidence type="ECO:0000313" key="3">
    <source>
        <dbReference type="Proteomes" id="UP000177907"/>
    </source>
</evidence>
<feature type="transmembrane region" description="Helical" evidence="1">
    <location>
        <begin position="168"/>
        <end position="193"/>
    </location>
</feature>
<feature type="transmembrane region" description="Helical" evidence="1">
    <location>
        <begin position="102"/>
        <end position="120"/>
    </location>
</feature>
<name>A0A1F6NU62_9BACT</name>
<dbReference type="Proteomes" id="UP000177907">
    <property type="component" value="Unassembled WGS sequence"/>
</dbReference>
<evidence type="ECO:0008006" key="4">
    <source>
        <dbReference type="Google" id="ProtNLM"/>
    </source>
</evidence>
<evidence type="ECO:0000313" key="2">
    <source>
        <dbReference type="EMBL" id="OGH87455.1"/>
    </source>
</evidence>
<sequence length="250" mass="27870">MLISTTDIIKQSTALYLKHFKQIWAYLIISLAPAVILAMLAFATISLEVNSITNVTWDDIILAMLYLIGLLVSFWAYLGLIKTFDQIIKNAPIAGVKNNLNLAGKIILPAIWISFLTGLITLVGALLFVIPGIIFMVWYHFSLYALVADGERGTTAMKMSKNLATNRWWAVLWRLLAPTVLFTVIGGFLQWLIKQIIFWFPDISIIQLQIANGFADRIIGLLILPLLIATGLILYENLKANPVNSIPPTV</sequence>